<evidence type="ECO:0000256" key="1">
    <source>
        <dbReference type="SAM" id="MobiDB-lite"/>
    </source>
</evidence>
<reference evidence="2 3" key="1">
    <citation type="journal article" date="2024" name="Nat. Commun.">
        <title>Phylogenomics reveals the evolutionary origins of lichenization in chlorophyte algae.</title>
        <authorList>
            <person name="Puginier C."/>
            <person name="Libourel C."/>
            <person name="Otte J."/>
            <person name="Skaloud P."/>
            <person name="Haon M."/>
            <person name="Grisel S."/>
            <person name="Petersen M."/>
            <person name="Berrin J.G."/>
            <person name="Delaux P.M."/>
            <person name="Dal Grande F."/>
            <person name="Keller J."/>
        </authorList>
    </citation>
    <scope>NUCLEOTIDE SEQUENCE [LARGE SCALE GENOMIC DNA]</scope>
    <source>
        <strain evidence="2 3">SAG 245.80</strain>
    </source>
</reference>
<gene>
    <name evidence="2" type="ORF">WJX81_003538</name>
</gene>
<evidence type="ECO:0000313" key="3">
    <source>
        <dbReference type="Proteomes" id="UP001445335"/>
    </source>
</evidence>
<feature type="compositionally biased region" description="Basic and acidic residues" evidence="1">
    <location>
        <begin position="215"/>
        <end position="244"/>
    </location>
</feature>
<organism evidence="2 3">
    <name type="scientific">Elliptochloris bilobata</name>
    <dbReference type="NCBI Taxonomy" id="381761"/>
    <lineage>
        <taxon>Eukaryota</taxon>
        <taxon>Viridiplantae</taxon>
        <taxon>Chlorophyta</taxon>
        <taxon>core chlorophytes</taxon>
        <taxon>Trebouxiophyceae</taxon>
        <taxon>Trebouxiophyceae incertae sedis</taxon>
        <taxon>Elliptochloris clade</taxon>
        <taxon>Elliptochloris</taxon>
    </lineage>
</organism>
<proteinExistence type="predicted"/>
<dbReference type="EMBL" id="JALJOU010000041">
    <property type="protein sequence ID" value="KAK9832512.1"/>
    <property type="molecule type" value="Genomic_DNA"/>
</dbReference>
<feature type="region of interest" description="Disordered" evidence="1">
    <location>
        <begin position="196"/>
        <end position="249"/>
    </location>
</feature>
<name>A0AAW1RFY1_9CHLO</name>
<evidence type="ECO:0000313" key="2">
    <source>
        <dbReference type="EMBL" id="KAK9832512.1"/>
    </source>
</evidence>
<keyword evidence="3" id="KW-1185">Reference proteome</keyword>
<dbReference type="AlphaFoldDB" id="A0AAW1RFY1"/>
<dbReference type="Proteomes" id="UP001445335">
    <property type="component" value="Unassembled WGS sequence"/>
</dbReference>
<comment type="caution">
    <text evidence="2">The sequence shown here is derived from an EMBL/GenBank/DDBJ whole genome shotgun (WGS) entry which is preliminary data.</text>
</comment>
<protein>
    <submittedName>
        <fullName evidence="2">Uncharacterized protein</fullName>
    </submittedName>
</protein>
<accession>A0AAW1RFY1</accession>
<sequence>MAVNLGSSRADQEQEADQELQGYLRALLLAYLASQNRSLFAARCLVQTCIEAHRSGISLRDLEGALTVAGLQSGGQLLAPLEQETALSWAGFALLTLEAIGVPLHTEAERRGARAGELEAAVTAAQQGMRRLVAQTVDMYRGGFDARRMLLQQALATPKGGLGPFAALMQQNTRLIILTLEVVRDAGLPTAAPLGASVLSPAAGEDPNSSGEDPDVLHEDATPSAEELRPPAEPRVEGPGDAGKRAPGAAQVDFPTVHGVPMDYVYGFLPDQRRAELAGAVGGDVARLERRAAAVRLQVAFTGALAGSLLSVTAFVEEAFSCYREGFTAQAVFNQLQPDELMQSGIVLPIAAAAPAEAPTGVLLAQWLSIAYIALAQLGVERLAGSNEPGWAWAQAPGAAGGDDAVSAHSVAAMVANALRLEDERESGVDAARKAWLAPSAAVALAPPPEAAEAVAAAARLHAPLPGSFVVLPDADLARSSPAVALLRRQVGLVQQVRELVIRKALESERSTERGV</sequence>